<protein>
    <submittedName>
        <fullName evidence="1">DNA polymerase III subunit delta</fullName>
    </submittedName>
</protein>
<proteinExistence type="predicted"/>
<dbReference type="GO" id="GO:0006261">
    <property type="term" value="P:DNA-templated DNA replication"/>
    <property type="evidence" value="ECO:0007669"/>
    <property type="project" value="TreeGrafter"/>
</dbReference>
<reference evidence="1" key="1">
    <citation type="submission" date="2023-05" db="EMBL/GenBank/DDBJ databases">
        <title>Cataloging the Phylogenetic Diversity of Human Bladder Bacteria.</title>
        <authorList>
            <person name="Du J."/>
        </authorList>
    </citation>
    <scope>NUCLEOTIDE SEQUENCE</scope>
    <source>
        <strain evidence="1">UMB1231</strain>
    </source>
</reference>
<gene>
    <name evidence="1" type="ORF">QP433_03105</name>
</gene>
<comment type="caution">
    <text evidence="1">The sequence shown here is derived from an EMBL/GenBank/DDBJ whole genome shotgun (WGS) entry which is preliminary data.</text>
</comment>
<dbReference type="Proteomes" id="UP001229251">
    <property type="component" value="Unassembled WGS sequence"/>
</dbReference>
<dbReference type="EMBL" id="JASOOE010000004">
    <property type="protein sequence ID" value="MDK7186962.1"/>
    <property type="molecule type" value="Genomic_DNA"/>
</dbReference>
<name>A0AAJ1Q4Z6_9LACT</name>
<dbReference type="AlphaFoldDB" id="A0AAJ1Q4Z6"/>
<dbReference type="Gene3D" id="3.40.50.300">
    <property type="entry name" value="P-loop containing nucleotide triphosphate hydrolases"/>
    <property type="match status" value="1"/>
</dbReference>
<dbReference type="PANTHER" id="PTHR11669:SF8">
    <property type="entry name" value="DNA POLYMERASE III SUBUNIT DELTA"/>
    <property type="match status" value="1"/>
</dbReference>
<organism evidence="1 2">
    <name type="scientific">Facklamia hominis</name>
    <dbReference type="NCBI Taxonomy" id="178214"/>
    <lineage>
        <taxon>Bacteria</taxon>
        <taxon>Bacillati</taxon>
        <taxon>Bacillota</taxon>
        <taxon>Bacilli</taxon>
        <taxon>Lactobacillales</taxon>
        <taxon>Aerococcaceae</taxon>
        <taxon>Facklamia</taxon>
    </lineage>
</organism>
<sequence length="323" mass="36855">MKLALAKQYFRGLIKQNHLSHAYLLTGEGHHTKAKLTQAIIQDLACPNKDESGQACLSCSICQKVERGQFVDHYVVKPDGRSIKVEQIRQLKHWLTTSPMEANFKIASIEQADLLSASAANALLLFLEEPGENVYLFLLANQSDELLPTIRSRTQELRVDPISMEEIVQQMVSQGLSKEHAVLMTCFSAANRQLLLADYQEETFSRYIQALDQFLIYLLAGKPRSFVWVQQGLKEFLNFKFAVCGVDYLMAVAGALLLDSYLDKTDYLKGHFQSRWEEFKQIDEKKVFDFEQSLLKCKEFLMANVTPQLAYEQLALDNQIKKS</sequence>
<evidence type="ECO:0000313" key="2">
    <source>
        <dbReference type="Proteomes" id="UP001229251"/>
    </source>
</evidence>
<dbReference type="SUPFAM" id="SSF52540">
    <property type="entry name" value="P-loop containing nucleoside triphosphate hydrolases"/>
    <property type="match status" value="1"/>
</dbReference>
<dbReference type="RefSeq" id="WP_016648780.1">
    <property type="nucleotide sequence ID" value="NZ_JASOOE010000004.1"/>
</dbReference>
<dbReference type="InterPro" id="IPR050238">
    <property type="entry name" value="DNA_Rep/Repair_Clamp_Loader"/>
</dbReference>
<dbReference type="PANTHER" id="PTHR11669">
    <property type="entry name" value="REPLICATION FACTOR C / DNA POLYMERASE III GAMMA-TAU SUBUNIT"/>
    <property type="match status" value="1"/>
</dbReference>
<evidence type="ECO:0000313" key="1">
    <source>
        <dbReference type="EMBL" id="MDK7186962.1"/>
    </source>
</evidence>
<dbReference type="Pfam" id="PF13177">
    <property type="entry name" value="DNA_pol3_delta2"/>
    <property type="match status" value="1"/>
</dbReference>
<accession>A0AAJ1Q4Z6</accession>
<dbReference type="InterPro" id="IPR027417">
    <property type="entry name" value="P-loop_NTPase"/>
</dbReference>